<proteinExistence type="predicted"/>
<dbReference type="AlphaFoldDB" id="A0A835C1D0"/>
<keyword evidence="3" id="KW-1185">Reference proteome</keyword>
<protein>
    <submittedName>
        <fullName evidence="2">Uncharacterized protein</fullName>
    </submittedName>
</protein>
<evidence type="ECO:0000313" key="3">
    <source>
        <dbReference type="Proteomes" id="UP000636709"/>
    </source>
</evidence>
<feature type="region of interest" description="Disordered" evidence="1">
    <location>
        <begin position="110"/>
        <end position="197"/>
    </location>
</feature>
<dbReference type="PANTHER" id="PTHR35131:SF1">
    <property type="entry name" value="EXPRESSED PROTEIN"/>
    <property type="match status" value="1"/>
</dbReference>
<comment type="caution">
    <text evidence="2">The sequence shown here is derived from an EMBL/GenBank/DDBJ whole genome shotgun (WGS) entry which is preliminary data.</text>
</comment>
<dbReference type="EMBL" id="JACEFO010001675">
    <property type="protein sequence ID" value="KAF8722277.1"/>
    <property type="molecule type" value="Genomic_DNA"/>
</dbReference>
<dbReference type="OrthoDB" id="783264at2759"/>
<reference evidence="2" key="1">
    <citation type="submission" date="2020-07" db="EMBL/GenBank/DDBJ databases">
        <title>Genome sequence and genetic diversity analysis of an under-domesticated orphan crop, white fonio (Digitaria exilis).</title>
        <authorList>
            <person name="Bennetzen J.L."/>
            <person name="Chen S."/>
            <person name="Ma X."/>
            <person name="Wang X."/>
            <person name="Yssel A.E.J."/>
            <person name="Chaluvadi S.R."/>
            <person name="Johnson M."/>
            <person name="Gangashetty P."/>
            <person name="Hamidou F."/>
            <person name="Sanogo M.D."/>
            <person name="Zwaenepoel A."/>
            <person name="Wallace J."/>
            <person name="Van De Peer Y."/>
            <person name="Van Deynze A."/>
        </authorList>
    </citation>
    <scope>NUCLEOTIDE SEQUENCE</scope>
    <source>
        <tissue evidence="2">Leaves</tissue>
    </source>
</reference>
<evidence type="ECO:0000313" key="2">
    <source>
        <dbReference type="EMBL" id="KAF8722277.1"/>
    </source>
</evidence>
<accession>A0A835C1D0</accession>
<dbReference type="Proteomes" id="UP000636709">
    <property type="component" value="Unassembled WGS sequence"/>
</dbReference>
<dbReference type="PANTHER" id="PTHR35131">
    <property type="entry name" value="EXPRESSED PROTEIN"/>
    <property type="match status" value="1"/>
</dbReference>
<evidence type="ECO:0000256" key="1">
    <source>
        <dbReference type="SAM" id="MobiDB-lite"/>
    </source>
</evidence>
<gene>
    <name evidence="2" type="ORF">HU200_022588</name>
</gene>
<name>A0A835C1D0_9POAL</name>
<feature type="compositionally biased region" description="Low complexity" evidence="1">
    <location>
        <begin position="110"/>
        <end position="136"/>
    </location>
</feature>
<sequence>MEARARPPLATSTWSRAYVAMLIKSLSLSHSQSQVILHAFLQVRAQKARRTRAMAPLFCSQIDLTFTSNGRSSPASCGGGAMAAPVEVGAQGTVGSLVLREVEYFQRMDGASSGYGKKSSSKVAASSGSPRSSSGKKQNKKTTTKVGGGNGSSPSFLPRMCSSAEVADSPSGGRRERPARVRYRPLGEEGDALHQED</sequence>
<feature type="compositionally biased region" description="Basic and acidic residues" evidence="1">
    <location>
        <begin position="173"/>
        <end position="197"/>
    </location>
</feature>
<organism evidence="2 3">
    <name type="scientific">Digitaria exilis</name>
    <dbReference type="NCBI Taxonomy" id="1010633"/>
    <lineage>
        <taxon>Eukaryota</taxon>
        <taxon>Viridiplantae</taxon>
        <taxon>Streptophyta</taxon>
        <taxon>Embryophyta</taxon>
        <taxon>Tracheophyta</taxon>
        <taxon>Spermatophyta</taxon>
        <taxon>Magnoliopsida</taxon>
        <taxon>Liliopsida</taxon>
        <taxon>Poales</taxon>
        <taxon>Poaceae</taxon>
        <taxon>PACMAD clade</taxon>
        <taxon>Panicoideae</taxon>
        <taxon>Panicodae</taxon>
        <taxon>Paniceae</taxon>
        <taxon>Anthephorinae</taxon>
        <taxon>Digitaria</taxon>
    </lineage>
</organism>